<organism evidence="3 5">
    <name type="scientific">Halapricum hydrolyticum</name>
    <dbReference type="NCBI Taxonomy" id="2979991"/>
    <lineage>
        <taxon>Archaea</taxon>
        <taxon>Methanobacteriati</taxon>
        <taxon>Methanobacteriota</taxon>
        <taxon>Stenosarchaea group</taxon>
        <taxon>Halobacteria</taxon>
        <taxon>Halobacteriales</taxon>
        <taxon>Haloarculaceae</taxon>
        <taxon>Halapricum</taxon>
    </lineage>
</organism>
<sequence length="517" mass="55369">MGVSRFGLILLVGLVVAGATVGSATFVGSETGVSLSEQPGNSGANATATVSSDTLLDPPEDRIGWEGGYWYNESIEVDQSDGLSESELQRYKYRTMARLEKIRGLEFTDDVEIEFIGPDEVADRIDGNVTQFRGTDQQWEALFVVGEDREADRVVFETLVGSVVGWAAEEGSETVVLITDDPGEPTAPPTLMAHELAHELQHQQFDLDADRYQRATLDGENAKDALVEGEASHLDSVYDQHCTNGSWDCVDRGSFATGRSNFVEFGLLPYLRAPYTLGSEYVGRLIDRGGFDAVDGAHRNPPEYSVTALHGEETEPVRQTGIAPASPLSVPDRSDDNWTRQAAPDRVGAMGLSVTIGDAALAWRNGALYPYTNGSADGYVWETHWSNETTAAAFADAYRGQLSSEGGTQITDRVWEIQTGTFADAFAVNQTGNAVRIVNAPSVEALSAVHGDSEPDTRESETPTTPATRDATTDPARTTSSGTTADGDGPGFGIAAALIALIAATSAKRKRSSGRDR</sequence>
<evidence type="ECO:0000313" key="3">
    <source>
        <dbReference type="EMBL" id="MCU4728058.1"/>
    </source>
</evidence>
<keyword evidence="4" id="KW-1185">Reference proteome</keyword>
<gene>
    <name evidence="3" type="ORF">OB914_13960</name>
    <name evidence="2" type="ORF">OB916_13525</name>
</gene>
<accession>A0AAE3LK63</accession>
<dbReference type="EMBL" id="JAOPKD010000018">
    <property type="protein sequence ID" value="MCU4728058.1"/>
    <property type="molecule type" value="Genomic_DNA"/>
</dbReference>
<comment type="caution">
    <text evidence="3">The sequence shown here is derived from an EMBL/GenBank/DDBJ whole genome shotgun (WGS) entry which is preliminary data.</text>
</comment>
<dbReference type="InterPro" id="IPR047792">
    <property type="entry name" value="Hvo_1808-like"/>
</dbReference>
<dbReference type="EMBL" id="JAOPKC010000019">
    <property type="protein sequence ID" value="MCU4719069.1"/>
    <property type="molecule type" value="Genomic_DNA"/>
</dbReference>
<feature type="compositionally biased region" description="Polar residues" evidence="1">
    <location>
        <begin position="32"/>
        <end position="54"/>
    </location>
</feature>
<dbReference type="AlphaFoldDB" id="A0AAE3LK63"/>
<evidence type="ECO:0000256" key="1">
    <source>
        <dbReference type="SAM" id="MobiDB-lite"/>
    </source>
</evidence>
<feature type="compositionally biased region" description="Basic and acidic residues" evidence="1">
    <location>
        <begin position="451"/>
        <end position="461"/>
    </location>
</feature>
<evidence type="ECO:0000313" key="5">
    <source>
        <dbReference type="Proteomes" id="UP001209746"/>
    </source>
</evidence>
<dbReference type="RefSeq" id="WP_315909821.1">
    <property type="nucleotide sequence ID" value="NZ_JAOPKC010000019.1"/>
</dbReference>
<evidence type="ECO:0000313" key="2">
    <source>
        <dbReference type="EMBL" id="MCU4719069.1"/>
    </source>
</evidence>
<reference evidence="3" key="1">
    <citation type="submission" date="2023-02" db="EMBL/GenBank/DDBJ databases">
        <title>Enrichment on poylsaccharides allowed isolation of novel metabolic and taxonomic groups of Haloarchaea.</title>
        <authorList>
            <person name="Sorokin D.Y."/>
            <person name="Elcheninov A.G."/>
            <person name="Khizhniak T.V."/>
            <person name="Kolganova T.V."/>
            <person name="Kublanov I.V."/>
        </authorList>
    </citation>
    <scope>NUCLEOTIDE SEQUENCE</scope>
    <source>
        <strain evidence="2 4">HArc-curdl5-1</strain>
        <strain evidence="3">HArc-curdl7</strain>
    </source>
</reference>
<dbReference type="NCBIfam" id="NF038145">
    <property type="entry name" value="Hvo_1808_fam"/>
    <property type="match status" value="1"/>
</dbReference>
<dbReference type="Proteomes" id="UP001208186">
    <property type="component" value="Unassembled WGS sequence"/>
</dbReference>
<feature type="region of interest" description="Disordered" evidence="1">
    <location>
        <begin position="32"/>
        <end position="57"/>
    </location>
</feature>
<proteinExistence type="predicted"/>
<feature type="region of interest" description="Disordered" evidence="1">
    <location>
        <begin position="447"/>
        <end position="490"/>
    </location>
</feature>
<feature type="compositionally biased region" description="Low complexity" evidence="1">
    <location>
        <begin position="462"/>
        <end position="487"/>
    </location>
</feature>
<name>A0AAE3LK63_9EURY</name>
<dbReference type="Proteomes" id="UP001209746">
    <property type="component" value="Unassembled WGS sequence"/>
</dbReference>
<feature type="region of interest" description="Disordered" evidence="1">
    <location>
        <begin position="313"/>
        <end position="337"/>
    </location>
</feature>
<protein>
    <submittedName>
        <fullName evidence="3">Hvo_1808 family surface protein</fullName>
    </submittedName>
</protein>
<evidence type="ECO:0000313" key="4">
    <source>
        <dbReference type="Proteomes" id="UP001208186"/>
    </source>
</evidence>